<feature type="signal peptide" evidence="7">
    <location>
        <begin position="1"/>
        <end position="19"/>
    </location>
</feature>
<name>A0ABM1MQW1_NICVS</name>
<dbReference type="PANTHER" id="PTHR24276:SF96">
    <property type="entry name" value="PEPTIDASE S1 DOMAIN-CONTAINING PROTEIN"/>
    <property type="match status" value="1"/>
</dbReference>
<dbReference type="InterPro" id="IPR033116">
    <property type="entry name" value="TRYPSIN_SER"/>
</dbReference>
<evidence type="ECO:0000256" key="7">
    <source>
        <dbReference type="SAM" id="SignalP"/>
    </source>
</evidence>
<dbReference type="PROSITE" id="PS00135">
    <property type="entry name" value="TRYPSIN_SER"/>
    <property type="match status" value="1"/>
</dbReference>
<evidence type="ECO:0000256" key="6">
    <source>
        <dbReference type="RuleBase" id="RU363034"/>
    </source>
</evidence>
<protein>
    <submittedName>
        <fullName evidence="10">Chymotrypsin-1-like</fullName>
    </submittedName>
</protein>
<comment type="similarity">
    <text evidence="1">Belongs to the peptidase S1 family.</text>
</comment>
<keyword evidence="7" id="KW-0732">Signal</keyword>
<dbReference type="InterPro" id="IPR043504">
    <property type="entry name" value="Peptidase_S1_PA_chymotrypsin"/>
</dbReference>
<keyword evidence="9" id="KW-1185">Reference proteome</keyword>
<organism evidence="9 10">
    <name type="scientific">Nicrophorus vespilloides</name>
    <name type="common">Boreal carrion beetle</name>
    <dbReference type="NCBI Taxonomy" id="110193"/>
    <lineage>
        <taxon>Eukaryota</taxon>
        <taxon>Metazoa</taxon>
        <taxon>Ecdysozoa</taxon>
        <taxon>Arthropoda</taxon>
        <taxon>Hexapoda</taxon>
        <taxon>Insecta</taxon>
        <taxon>Pterygota</taxon>
        <taxon>Neoptera</taxon>
        <taxon>Endopterygota</taxon>
        <taxon>Coleoptera</taxon>
        <taxon>Polyphaga</taxon>
        <taxon>Staphyliniformia</taxon>
        <taxon>Silphidae</taxon>
        <taxon>Nicrophorinae</taxon>
        <taxon>Nicrophorus</taxon>
    </lineage>
</organism>
<evidence type="ECO:0000259" key="8">
    <source>
        <dbReference type="PROSITE" id="PS50240"/>
    </source>
</evidence>
<sequence length="246" mass="27063">MNKLVALCFLLGAFAVANGENRIVGGSEASEGEFPFMVSIRQGLGHVCGGSILDEYTILTAAHCVFGRPAYELNIIAGSLEWANGGQEHKVWHYVIHQAYHPITLQNDVCIMKLETPIVFDHNIQPAVLASSPTPANQNLILPGWGFTSYPGTVSDVLLFFHLRSMSYDDCKALEMDREIVKDMHLCAYAGHGQGACHGDSGGPLVDTYGQQVGIVSWAMRTCARGFPDIYTDVSTYYQWIQSHRH</sequence>
<evidence type="ECO:0000256" key="3">
    <source>
        <dbReference type="ARBA" id="ARBA00022801"/>
    </source>
</evidence>
<evidence type="ECO:0000256" key="1">
    <source>
        <dbReference type="ARBA" id="ARBA00007664"/>
    </source>
</evidence>
<accession>A0ABM1MQW1</accession>
<dbReference type="InterPro" id="IPR001314">
    <property type="entry name" value="Peptidase_S1A"/>
</dbReference>
<dbReference type="PANTHER" id="PTHR24276">
    <property type="entry name" value="POLYSERASE-RELATED"/>
    <property type="match status" value="1"/>
</dbReference>
<dbReference type="InterPro" id="IPR018114">
    <property type="entry name" value="TRYPSIN_HIS"/>
</dbReference>
<dbReference type="InterPro" id="IPR009003">
    <property type="entry name" value="Peptidase_S1_PA"/>
</dbReference>
<dbReference type="Gene3D" id="2.40.10.10">
    <property type="entry name" value="Trypsin-like serine proteases"/>
    <property type="match status" value="1"/>
</dbReference>
<evidence type="ECO:0000256" key="5">
    <source>
        <dbReference type="ARBA" id="ARBA00023157"/>
    </source>
</evidence>
<dbReference type="CDD" id="cd00190">
    <property type="entry name" value="Tryp_SPc"/>
    <property type="match status" value="1"/>
</dbReference>
<keyword evidence="2 6" id="KW-0645">Protease</keyword>
<dbReference type="Proteomes" id="UP000695000">
    <property type="component" value="Unplaced"/>
</dbReference>
<dbReference type="SUPFAM" id="SSF50494">
    <property type="entry name" value="Trypsin-like serine proteases"/>
    <property type="match status" value="1"/>
</dbReference>
<reference evidence="10" key="1">
    <citation type="submission" date="2025-08" db="UniProtKB">
        <authorList>
            <consortium name="RefSeq"/>
        </authorList>
    </citation>
    <scope>IDENTIFICATION</scope>
    <source>
        <tissue evidence="10">Whole Larva</tissue>
    </source>
</reference>
<dbReference type="RefSeq" id="XP_017776961.1">
    <property type="nucleotide sequence ID" value="XM_017921472.1"/>
</dbReference>
<dbReference type="PROSITE" id="PS00134">
    <property type="entry name" value="TRYPSIN_HIS"/>
    <property type="match status" value="1"/>
</dbReference>
<feature type="domain" description="Peptidase S1" evidence="8">
    <location>
        <begin position="23"/>
        <end position="246"/>
    </location>
</feature>
<keyword evidence="4 6" id="KW-0720">Serine protease</keyword>
<feature type="chain" id="PRO_5047198158" evidence="7">
    <location>
        <begin position="20"/>
        <end position="246"/>
    </location>
</feature>
<evidence type="ECO:0000313" key="9">
    <source>
        <dbReference type="Proteomes" id="UP000695000"/>
    </source>
</evidence>
<gene>
    <name evidence="10" type="primary">LOC108562957</name>
</gene>
<dbReference type="Pfam" id="PF00089">
    <property type="entry name" value="Trypsin"/>
    <property type="match status" value="1"/>
</dbReference>
<evidence type="ECO:0000313" key="10">
    <source>
        <dbReference type="RefSeq" id="XP_017776961.1"/>
    </source>
</evidence>
<keyword evidence="3 6" id="KW-0378">Hydrolase</keyword>
<keyword evidence="5" id="KW-1015">Disulfide bond</keyword>
<dbReference type="GeneID" id="108562957"/>
<dbReference type="InterPro" id="IPR001254">
    <property type="entry name" value="Trypsin_dom"/>
</dbReference>
<dbReference type="SMART" id="SM00020">
    <property type="entry name" value="Tryp_SPc"/>
    <property type="match status" value="1"/>
</dbReference>
<evidence type="ECO:0000256" key="2">
    <source>
        <dbReference type="ARBA" id="ARBA00022670"/>
    </source>
</evidence>
<proteinExistence type="inferred from homology"/>
<evidence type="ECO:0000256" key="4">
    <source>
        <dbReference type="ARBA" id="ARBA00022825"/>
    </source>
</evidence>
<dbReference type="PROSITE" id="PS50240">
    <property type="entry name" value="TRYPSIN_DOM"/>
    <property type="match status" value="1"/>
</dbReference>
<dbReference type="PRINTS" id="PR00722">
    <property type="entry name" value="CHYMOTRYPSIN"/>
</dbReference>
<dbReference type="InterPro" id="IPR050430">
    <property type="entry name" value="Peptidase_S1"/>
</dbReference>